<feature type="compositionally biased region" description="Low complexity" evidence="1">
    <location>
        <begin position="40"/>
        <end position="68"/>
    </location>
</feature>
<sequence>MEVTRSAPPTSQHIDTEAAAEQQTANAARRSGSRSPTRESLPGLDSLSGSGKKVASSNLFGSKGSSSLPAPATEQAPRKNGNYKGGVSTAALAAHLQNAFTNVSQLDAKMDEMVVKGKFTVKEADTVKVKDTLDLVKYVKGQVQTWLKKPGTEAALHTQATQSFTHKIGKEDLFPGCILVRKESIPESKAHAFSLGLQMVPNLNGIEDNQGDDNCFHIMMWAHDQHNPVKTELDGKGEAEQLEARGGLGTSNTMRVQASSIQEGQYWVYKPTDRNVGDWAAQAGQMWQDVPYSKTILGTSMKPGDKFTKFTDAAQKDILRVASDPFTHAPPQAQPSDGVHFLSMTPKERTPGEICSSVAVRLYQAAHAQIALANQVEKNQELPTDDEAEAMLEKIVSEFTGLMANNAEGVSPKSVEHFCKVGKTAEGEPQFNFLGVLTVDAKDVLYPEARYDSENNRIPAAPR</sequence>
<feature type="compositionally biased region" description="Low complexity" evidence="1">
    <location>
        <begin position="17"/>
        <end position="30"/>
    </location>
</feature>
<reference evidence="2 3" key="1">
    <citation type="submission" date="2015-11" db="EMBL/GenBank/DDBJ databases">
        <title>Exploring the genomic traits of fungus-feeding bacterial genus Collimonas.</title>
        <authorList>
            <person name="Song C."/>
            <person name="Schmidt R."/>
            <person name="de Jager V."/>
            <person name="Krzyzanowska D."/>
            <person name="Jongedijk E."/>
            <person name="Cankar K."/>
            <person name="Beekwilder J."/>
            <person name="van Veen A."/>
            <person name="de Boer W."/>
            <person name="van Veen J.A."/>
            <person name="Garbeva P."/>
        </authorList>
    </citation>
    <scope>NUCLEOTIDE SEQUENCE [LARGE SCALE GENOMIC DNA]</scope>
    <source>
        <strain evidence="2 3">Ter6</strain>
    </source>
</reference>
<gene>
    <name evidence="2" type="ORF">CFter6_5284</name>
</gene>
<protein>
    <submittedName>
        <fullName evidence="2">Uncharacterized protein</fullName>
    </submittedName>
</protein>
<dbReference type="Proteomes" id="UP000072421">
    <property type="component" value="Chromosome"/>
</dbReference>
<dbReference type="PATRIC" id="fig|158899.10.peg.5205"/>
<organism evidence="2">
    <name type="scientific">Collimonas fungivorans</name>
    <dbReference type="NCBI Taxonomy" id="158899"/>
    <lineage>
        <taxon>Bacteria</taxon>
        <taxon>Pseudomonadati</taxon>
        <taxon>Pseudomonadota</taxon>
        <taxon>Betaproteobacteria</taxon>
        <taxon>Burkholderiales</taxon>
        <taxon>Oxalobacteraceae</taxon>
        <taxon>Collimonas</taxon>
    </lineage>
</organism>
<name>A0A127PKB3_9BURK</name>
<dbReference type="AlphaFoldDB" id="A0A127PKB3"/>
<accession>A0A127PKB3</accession>
<dbReference type="OrthoDB" id="8780228at2"/>
<proteinExistence type="predicted"/>
<evidence type="ECO:0000313" key="3">
    <source>
        <dbReference type="Proteomes" id="UP000072421"/>
    </source>
</evidence>
<evidence type="ECO:0000256" key="1">
    <source>
        <dbReference type="SAM" id="MobiDB-lite"/>
    </source>
</evidence>
<feature type="region of interest" description="Disordered" evidence="1">
    <location>
        <begin position="1"/>
        <end position="83"/>
    </location>
</feature>
<dbReference type="EMBL" id="CP013232">
    <property type="protein sequence ID" value="AMO97851.1"/>
    <property type="molecule type" value="Genomic_DNA"/>
</dbReference>
<evidence type="ECO:0000313" key="2">
    <source>
        <dbReference type="EMBL" id="AMO97851.1"/>
    </source>
</evidence>
<dbReference type="RefSeq" id="WP_061542056.1">
    <property type="nucleotide sequence ID" value="NZ_CP013232.1"/>
</dbReference>